<dbReference type="InterPro" id="IPR051923">
    <property type="entry name" value="Glycosyl_Hydrolase_39"/>
</dbReference>
<evidence type="ECO:0000256" key="4">
    <source>
        <dbReference type="PIRSR" id="PIRSR600514-1"/>
    </source>
</evidence>
<sequence length="529" mass="59741">MYTCRGLLALAFSTIAMVLSTAPVSAAPAAVRTVKADVSHTLGPHSDVPLKVVGAGRAAEGLRADWQGQLDTVQDEIGFKYLRMHGILNDEMAVYDEDKQGNPIYNFQYVDALYDALLEKKIRPFVELTFMPSKLADGTTTVFWWKGNTSLPKDYAKWAGLMRALMVHWKERYGEAEISKWYYEVWNEPDIRGFWPHPLEDYFKLYKTTSEAIRAECAKCRIGGPATAVPYASEQAFEKWIIENPAPIDFIALHAYGVEQGFLDEDGTAGTIIDPDPERVAGRMRHSRELMDAGPLRDKELHFTEWSSSYTPTDYMHDQYHQASFIMNVVKRATPHVDSLSYWTFTDIFEENGPRFTPFHGGFGMLNLQGIKKPSFHAFRFLKRLGDTDVESNDAASWVTKSKDGSVQALVWDYSPVVPPKGQTDQVFYKKEQPTTDKGNLALEITDMTNGTYRLDIYQIGYKQNDPYTAYVEMGSPNQLTRTQVSDLNAVSTGAPVFTGKVTIANGQFRREVPLRANDVYEFVLTPLE</sequence>
<evidence type="ECO:0000256" key="2">
    <source>
        <dbReference type="ARBA" id="ARBA00022801"/>
    </source>
</evidence>
<evidence type="ECO:0000259" key="6">
    <source>
        <dbReference type="Pfam" id="PF01229"/>
    </source>
</evidence>
<dbReference type="Gene3D" id="3.20.20.80">
    <property type="entry name" value="Glycosidases"/>
    <property type="match status" value="1"/>
</dbReference>
<feature type="active site" description="Proton donor" evidence="4">
    <location>
        <position position="188"/>
    </location>
</feature>
<dbReference type="Proteomes" id="UP000199150">
    <property type="component" value="Unassembled WGS sequence"/>
</dbReference>
<evidence type="ECO:0000256" key="1">
    <source>
        <dbReference type="ARBA" id="ARBA00008875"/>
    </source>
</evidence>
<feature type="chain" id="PRO_5011596727" evidence="5">
    <location>
        <begin position="27"/>
        <end position="529"/>
    </location>
</feature>
<gene>
    <name evidence="7" type="ORF">SAMN02927928_2689</name>
</gene>
<dbReference type="InterPro" id="IPR000514">
    <property type="entry name" value="Glyco_hydro_39"/>
</dbReference>
<evidence type="ECO:0000256" key="3">
    <source>
        <dbReference type="ARBA" id="ARBA00023295"/>
    </source>
</evidence>
<keyword evidence="8" id="KW-1185">Reference proteome</keyword>
<dbReference type="STRING" id="260084.SAMN02927928_2689"/>
<dbReference type="PRINTS" id="PR00745">
    <property type="entry name" value="GLHYDRLASE39"/>
</dbReference>
<feature type="domain" description="Glycosyl hydrolases family 39 N-terminal catalytic" evidence="6">
    <location>
        <begin position="35"/>
        <end position="493"/>
    </location>
</feature>
<reference evidence="8" key="1">
    <citation type="submission" date="2016-10" db="EMBL/GenBank/DDBJ databases">
        <authorList>
            <person name="Varghese N."/>
            <person name="Submissions S."/>
        </authorList>
    </citation>
    <scope>NUCLEOTIDE SEQUENCE [LARGE SCALE GENOMIC DNA]</scope>
    <source>
        <strain evidence="8">CGMCC 1.3431</strain>
    </source>
</reference>
<dbReference type="EMBL" id="FMTS01000004">
    <property type="protein sequence ID" value="SCW68407.1"/>
    <property type="molecule type" value="Genomic_DNA"/>
</dbReference>
<keyword evidence="5" id="KW-0732">Signal</keyword>
<organism evidence="7 8">
    <name type="scientific">Asticcacaulis taihuensis</name>
    <dbReference type="NCBI Taxonomy" id="260084"/>
    <lineage>
        <taxon>Bacteria</taxon>
        <taxon>Pseudomonadati</taxon>
        <taxon>Pseudomonadota</taxon>
        <taxon>Alphaproteobacteria</taxon>
        <taxon>Caulobacterales</taxon>
        <taxon>Caulobacteraceae</taxon>
        <taxon>Asticcacaulis</taxon>
    </lineage>
</organism>
<evidence type="ECO:0000313" key="7">
    <source>
        <dbReference type="EMBL" id="SCW68407.1"/>
    </source>
</evidence>
<dbReference type="SUPFAM" id="SSF51011">
    <property type="entry name" value="Glycosyl hydrolase domain"/>
    <property type="match status" value="1"/>
</dbReference>
<keyword evidence="2" id="KW-0378">Hydrolase</keyword>
<feature type="signal peptide" evidence="5">
    <location>
        <begin position="1"/>
        <end position="26"/>
    </location>
</feature>
<dbReference type="PANTHER" id="PTHR12631">
    <property type="entry name" value="ALPHA-L-IDURONIDASE"/>
    <property type="match status" value="1"/>
</dbReference>
<dbReference type="AlphaFoldDB" id="A0A1G4SHK3"/>
<dbReference type="GO" id="GO:0004553">
    <property type="term" value="F:hydrolase activity, hydrolyzing O-glycosyl compounds"/>
    <property type="evidence" value="ECO:0007669"/>
    <property type="project" value="InterPro"/>
</dbReference>
<proteinExistence type="inferred from homology"/>
<dbReference type="Gene3D" id="2.60.40.1500">
    <property type="entry name" value="Glycosyl hydrolase domain, family 39"/>
    <property type="match status" value="1"/>
</dbReference>
<dbReference type="GO" id="GO:0005975">
    <property type="term" value="P:carbohydrate metabolic process"/>
    <property type="evidence" value="ECO:0007669"/>
    <property type="project" value="InterPro"/>
</dbReference>
<comment type="similarity">
    <text evidence="1">Belongs to the glycosyl hydrolase 39 family.</text>
</comment>
<keyword evidence="3" id="KW-0326">Glycosidase</keyword>
<evidence type="ECO:0000313" key="8">
    <source>
        <dbReference type="Proteomes" id="UP000199150"/>
    </source>
</evidence>
<accession>A0A1G4SHK3</accession>
<protein>
    <submittedName>
        <fullName evidence="7">Xylan 1,4-beta-xylosidase</fullName>
    </submittedName>
</protein>
<name>A0A1G4SHK3_9CAUL</name>
<dbReference type="RefSeq" id="WP_245679007.1">
    <property type="nucleotide sequence ID" value="NZ_CBCRYE010000002.1"/>
</dbReference>
<dbReference type="PANTHER" id="PTHR12631:SF10">
    <property type="entry name" value="BETA-XYLOSIDASE-LIKE PROTEIN-RELATED"/>
    <property type="match status" value="1"/>
</dbReference>
<dbReference type="InterPro" id="IPR017853">
    <property type="entry name" value="GH"/>
</dbReference>
<dbReference type="Pfam" id="PF01229">
    <property type="entry name" value="Glyco_hydro_39"/>
    <property type="match status" value="1"/>
</dbReference>
<dbReference type="SUPFAM" id="SSF51445">
    <property type="entry name" value="(Trans)glycosidases"/>
    <property type="match status" value="1"/>
</dbReference>
<evidence type="ECO:0000256" key="5">
    <source>
        <dbReference type="SAM" id="SignalP"/>
    </source>
</evidence>
<dbReference type="InterPro" id="IPR049166">
    <property type="entry name" value="GH39_cat"/>
</dbReference>